<accession>A8GNH4</accession>
<protein>
    <submittedName>
        <fullName evidence="1">Uncharacterized protein</fullName>
    </submittedName>
</protein>
<dbReference type="KEGG" id="rak:A1C_03315"/>
<gene>
    <name evidence="1" type="ordered locus">A1C_03315</name>
</gene>
<dbReference type="STRING" id="293614.A1C_03315"/>
<proteinExistence type="predicted"/>
<dbReference type="AlphaFoldDB" id="A8GNH4"/>
<dbReference type="HOGENOM" id="CLU_2993812_0_0_5"/>
<reference evidence="1" key="1">
    <citation type="submission" date="2007-09" db="EMBL/GenBank/DDBJ databases">
        <title>Complete Genome Sequence of Rickettsia akari.</title>
        <authorList>
            <person name="Madan A."/>
            <person name="Fahey J."/>
            <person name="Helton E."/>
            <person name="Ketteman M."/>
            <person name="Madan A."/>
            <person name="Rodrigues S."/>
            <person name="Sanchez A."/>
            <person name="Whiting M."/>
            <person name="Dasch G."/>
            <person name="Eremeeva M."/>
        </authorList>
    </citation>
    <scope>NUCLEOTIDE SEQUENCE</scope>
    <source>
        <strain evidence="1">Hartford</strain>
    </source>
</reference>
<sequence>MKVTTLSLSFSKLYLSFKMLSNSSNLFLSIVKITSSITLKSLHITKALVIVFVFNSI</sequence>
<dbReference type="EMBL" id="CP000847">
    <property type="protein sequence ID" value="ABV74949.1"/>
    <property type="molecule type" value="Genomic_DNA"/>
</dbReference>
<name>A8GNH4_RICAH</name>
<keyword evidence="2" id="KW-1185">Reference proteome</keyword>
<evidence type="ECO:0000313" key="1">
    <source>
        <dbReference type="EMBL" id="ABV74949.1"/>
    </source>
</evidence>
<organism evidence="1 2">
    <name type="scientific">Rickettsia akari (strain Hartford)</name>
    <dbReference type="NCBI Taxonomy" id="293614"/>
    <lineage>
        <taxon>Bacteria</taxon>
        <taxon>Pseudomonadati</taxon>
        <taxon>Pseudomonadota</taxon>
        <taxon>Alphaproteobacteria</taxon>
        <taxon>Rickettsiales</taxon>
        <taxon>Rickettsiaceae</taxon>
        <taxon>Rickettsieae</taxon>
        <taxon>Rickettsia</taxon>
        <taxon>spotted fever group</taxon>
    </lineage>
</organism>
<dbReference type="Proteomes" id="UP000006830">
    <property type="component" value="Chromosome"/>
</dbReference>
<evidence type="ECO:0000313" key="2">
    <source>
        <dbReference type="Proteomes" id="UP000006830"/>
    </source>
</evidence>